<organism evidence="1 2">
    <name type="scientific">Dreissena polymorpha</name>
    <name type="common">Zebra mussel</name>
    <name type="synonym">Mytilus polymorpha</name>
    <dbReference type="NCBI Taxonomy" id="45954"/>
    <lineage>
        <taxon>Eukaryota</taxon>
        <taxon>Metazoa</taxon>
        <taxon>Spiralia</taxon>
        <taxon>Lophotrochozoa</taxon>
        <taxon>Mollusca</taxon>
        <taxon>Bivalvia</taxon>
        <taxon>Autobranchia</taxon>
        <taxon>Heteroconchia</taxon>
        <taxon>Euheterodonta</taxon>
        <taxon>Imparidentia</taxon>
        <taxon>Neoheterodontei</taxon>
        <taxon>Myida</taxon>
        <taxon>Dreissenoidea</taxon>
        <taxon>Dreissenidae</taxon>
        <taxon>Dreissena</taxon>
    </lineage>
</organism>
<comment type="caution">
    <text evidence="1">The sequence shown here is derived from an EMBL/GenBank/DDBJ whole genome shotgun (WGS) entry which is preliminary data.</text>
</comment>
<reference evidence="1" key="1">
    <citation type="journal article" date="2019" name="bioRxiv">
        <title>The Genome of the Zebra Mussel, Dreissena polymorpha: A Resource for Invasive Species Research.</title>
        <authorList>
            <person name="McCartney M.A."/>
            <person name="Auch B."/>
            <person name="Kono T."/>
            <person name="Mallez S."/>
            <person name="Zhang Y."/>
            <person name="Obille A."/>
            <person name="Becker A."/>
            <person name="Abrahante J.E."/>
            <person name="Garbe J."/>
            <person name="Badalamenti J.P."/>
            <person name="Herman A."/>
            <person name="Mangelson H."/>
            <person name="Liachko I."/>
            <person name="Sullivan S."/>
            <person name="Sone E.D."/>
            <person name="Koren S."/>
            <person name="Silverstein K.A.T."/>
            <person name="Beckman K.B."/>
            <person name="Gohl D.M."/>
        </authorList>
    </citation>
    <scope>NUCLEOTIDE SEQUENCE</scope>
    <source>
        <strain evidence="1">Duluth1</strain>
        <tissue evidence="1">Whole animal</tissue>
    </source>
</reference>
<dbReference type="EMBL" id="JAIWYP010000002">
    <property type="protein sequence ID" value="KAH3868910.1"/>
    <property type="molecule type" value="Genomic_DNA"/>
</dbReference>
<proteinExistence type="predicted"/>
<name>A0A9D4M154_DREPO</name>
<accession>A0A9D4M154</accession>
<protein>
    <submittedName>
        <fullName evidence="1">Uncharacterized protein</fullName>
    </submittedName>
</protein>
<evidence type="ECO:0000313" key="2">
    <source>
        <dbReference type="Proteomes" id="UP000828390"/>
    </source>
</evidence>
<dbReference type="Proteomes" id="UP000828390">
    <property type="component" value="Unassembled WGS sequence"/>
</dbReference>
<sequence>MVCVRFLVQPQRRDSHDECLNEFATYGHMDTQMWTKTSETSNMFVGQDESILNIL</sequence>
<evidence type="ECO:0000313" key="1">
    <source>
        <dbReference type="EMBL" id="KAH3868910.1"/>
    </source>
</evidence>
<reference evidence="1" key="2">
    <citation type="submission" date="2020-11" db="EMBL/GenBank/DDBJ databases">
        <authorList>
            <person name="McCartney M.A."/>
            <person name="Auch B."/>
            <person name="Kono T."/>
            <person name="Mallez S."/>
            <person name="Becker A."/>
            <person name="Gohl D.M."/>
            <person name="Silverstein K.A.T."/>
            <person name="Koren S."/>
            <person name="Bechman K.B."/>
            <person name="Herman A."/>
            <person name="Abrahante J.E."/>
            <person name="Garbe J."/>
        </authorList>
    </citation>
    <scope>NUCLEOTIDE SEQUENCE</scope>
    <source>
        <strain evidence="1">Duluth1</strain>
        <tissue evidence="1">Whole animal</tissue>
    </source>
</reference>
<dbReference type="AlphaFoldDB" id="A0A9D4M154"/>
<gene>
    <name evidence="1" type="ORF">DPMN_032065</name>
</gene>
<keyword evidence="2" id="KW-1185">Reference proteome</keyword>